<keyword evidence="1" id="KW-0732">Signal</keyword>
<proteinExistence type="predicted"/>
<dbReference type="RefSeq" id="WP_109253187.1">
    <property type="nucleotide sequence ID" value="NZ_QEXV01000004.1"/>
</dbReference>
<dbReference type="Gene3D" id="3.60.15.10">
    <property type="entry name" value="Ribonuclease Z/Hydroxyacylglutathione hydrolase-like"/>
    <property type="match status" value="1"/>
</dbReference>
<organism evidence="3 4">
    <name type="scientific">Marinicauda salina</name>
    <dbReference type="NCBI Taxonomy" id="2135793"/>
    <lineage>
        <taxon>Bacteria</taxon>
        <taxon>Pseudomonadati</taxon>
        <taxon>Pseudomonadota</taxon>
        <taxon>Alphaproteobacteria</taxon>
        <taxon>Maricaulales</taxon>
        <taxon>Maricaulaceae</taxon>
        <taxon>Marinicauda</taxon>
    </lineage>
</organism>
<dbReference type="InterPro" id="IPR001279">
    <property type="entry name" value="Metallo-B-lactamas"/>
</dbReference>
<dbReference type="EMBL" id="QEXV01000004">
    <property type="protein sequence ID" value="PWE16963.1"/>
    <property type="molecule type" value="Genomic_DNA"/>
</dbReference>
<comment type="caution">
    <text evidence="3">The sequence shown here is derived from an EMBL/GenBank/DDBJ whole genome shotgun (WGS) entry which is preliminary data.</text>
</comment>
<protein>
    <submittedName>
        <fullName evidence="3">Pyrroloquinoline quinone biosynthesis protein PqqB</fullName>
    </submittedName>
</protein>
<dbReference type="Pfam" id="PF12706">
    <property type="entry name" value="Lactamase_B_2"/>
    <property type="match status" value="1"/>
</dbReference>
<dbReference type="AlphaFoldDB" id="A0A2U2BSH3"/>
<feature type="signal peptide" evidence="1">
    <location>
        <begin position="1"/>
        <end position="18"/>
    </location>
</feature>
<dbReference type="SUPFAM" id="SSF56281">
    <property type="entry name" value="Metallo-hydrolase/oxidoreductase"/>
    <property type="match status" value="1"/>
</dbReference>
<dbReference type="InterPro" id="IPR036866">
    <property type="entry name" value="RibonucZ/Hydroxyglut_hydro"/>
</dbReference>
<evidence type="ECO:0000259" key="2">
    <source>
        <dbReference type="Pfam" id="PF12706"/>
    </source>
</evidence>
<name>A0A2U2BSH3_9PROT</name>
<evidence type="ECO:0000256" key="1">
    <source>
        <dbReference type="SAM" id="SignalP"/>
    </source>
</evidence>
<dbReference type="Proteomes" id="UP000245168">
    <property type="component" value="Unassembled WGS sequence"/>
</dbReference>
<evidence type="ECO:0000313" key="4">
    <source>
        <dbReference type="Proteomes" id="UP000245168"/>
    </source>
</evidence>
<feature type="chain" id="PRO_5015694904" evidence="1">
    <location>
        <begin position="19"/>
        <end position="318"/>
    </location>
</feature>
<feature type="domain" description="Metallo-beta-lactamase" evidence="2">
    <location>
        <begin position="73"/>
        <end position="268"/>
    </location>
</feature>
<keyword evidence="4" id="KW-1185">Reference proteome</keyword>
<gene>
    <name evidence="3" type="ORF">DDZ18_09655</name>
</gene>
<reference evidence="4" key="1">
    <citation type="submission" date="2018-05" db="EMBL/GenBank/DDBJ databases">
        <authorList>
            <person name="Liu B.-T."/>
        </authorList>
    </citation>
    <scope>NUCLEOTIDE SEQUENCE [LARGE SCALE GENOMIC DNA]</scope>
    <source>
        <strain evidence="4">WD6-1</strain>
    </source>
</reference>
<sequence>MKQLIAGLTAVAALAAPAASQESACEVEVHVLGIGQDGGAPQLGAFDDPAWDDPEARLYATSLGLVDHRTGERWLFEATPDMRPQVHALTVAAGARDDAPLLDGIFLTHAHIGHYAGLVFLGHESLGASGIVVHAMPRMAGFLRDNGPWSQLVAYGNIALSELAPGAAVDLGDEVSVTPFLVPHRQEFSEVVGYRIEGPEASALFLPDIDSWEDWDAMGVRIEDAIAEVDIAFLDATFFADGEIPGRDMSGFPHPFIRHSMDRFADLAAAERAKVRFIHLNHTNPARDPDGDAAQEIRARGFGLARRGETICLLEAVD</sequence>
<accession>A0A2U2BSH3</accession>
<evidence type="ECO:0000313" key="3">
    <source>
        <dbReference type="EMBL" id="PWE16963.1"/>
    </source>
</evidence>
<dbReference type="OrthoDB" id="9778305at2"/>